<sequence>MNLNITINFEIKNETGFPPVGNGHNAYFGHNEVGHNEVGHNAYFGHNEVGHNEVGQNEVFFKKIRFLNI</sequence>
<accession>A0A914ZEN4</accession>
<evidence type="ECO:0000313" key="1">
    <source>
        <dbReference type="Proteomes" id="UP000887577"/>
    </source>
</evidence>
<keyword evidence="1" id="KW-1185">Reference proteome</keyword>
<reference evidence="2" key="1">
    <citation type="submission" date="2022-11" db="UniProtKB">
        <authorList>
            <consortium name="WormBaseParasite"/>
        </authorList>
    </citation>
    <scope>IDENTIFICATION</scope>
</reference>
<organism evidence="1 2">
    <name type="scientific">Panagrolaimus superbus</name>
    <dbReference type="NCBI Taxonomy" id="310955"/>
    <lineage>
        <taxon>Eukaryota</taxon>
        <taxon>Metazoa</taxon>
        <taxon>Ecdysozoa</taxon>
        <taxon>Nematoda</taxon>
        <taxon>Chromadorea</taxon>
        <taxon>Rhabditida</taxon>
        <taxon>Tylenchina</taxon>
        <taxon>Panagrolaimomorpha</taxon>
        <taxon>Panagrolaimoidea</taxon>
        <taxon>Panagrolaimidae</taxon>
        <taxon>Panagrolaimus</taxon>
    </lineage>
</organism>
<protein>
    <submittedName>
        <fullName evidence="2">Uncharacterized protein</fullName>
    </submittedName>
</protein>
<evidence type="ECO:0000313" key="2">
    <source>
        <dbReference type="WBParaSite" id="PSU_v2.g8743.t1"/>
    </source>
</evidence>
<dbReference type="WBParaSite" id="PSU_v2.g8743.t1">
    <property type="protein sequence ID" value="PSU_v2.g8743.t1"/>
    <property type="gene ID" value="PSU_v2.g8743"/>
</dbReference>
<proteinExistence type="predicted"/>
<name>A0A914ZEN4_9BILA</name>
<dbReference type="AlphaFoldDB" id="A0A914ZEN4"/>
<dbReference type="Proteomes" id="UP000887577">
    <property type="component" value="Unplaced"/>
</dbReference>